<gene>
    <name evidence="1" type="ORF">OCU04_007933</name>
</gene>
<name>A0A9X0DKH4_9HELO</name>
<dbReference type="EMBL" id="JAPEIS010000008">
    <property type="protein sequence ID" value="KAJ8064098.1"/>
    <property type="molecule type" value="Genomic_DNA"/>
</dbReference>
<dbReference type="AlphaFoldDB" id="A0A9X0DKH4"/>
<comment type="caution">
    <text evidence="1">The sequence shown here is derived from an EMBL/GenBank/DDBJ whole genome shotgun (WGS) entry which is preliminary data.</text>
</comment>
<accession>A0A9X0DKH4</accession>
<proteinExistence type="predicted"/>
<sequence>MGVKFYLLIDAQPKSHVNPTMWPYVDFHTFSAPIYQLLREGEADLIVEQLQAIGASSLTTKDYCSHTMYRTCMKWTTFRGCTLIDFAIWMCTGNWMGTLRYPTRTDKFGVLIDSHLSFRVLEIVHFLGFSR</sequence>
<reference evidence="1" key="1">
    <citation type="submission" date="2022-11" db="EMBL/GenBank/DDBJ databases">
        <title>Genome Resource of Sclerotinia nivalis Strain SnTB1, a Plant Pathogen Isolated from American Ginseng.</title>
        <authorList>
            <person name="Fan S."/>
        </authorList>
    </citation>
    <scope>NUCLEOTIDE SEQUENCE</scope>
    <source>
        <strain evidence="1">SnTB1</strain>
    </source>
</reference>
<evidence type="ECO:0000313" key="2">
    <source>
        <dbReference type="Proteomes" id="UP001152300"/>
    </source>
</evidence>
<keyword evidence="2" id="KW-1185">Reference proteome</keyword>
<dbReference type="Proteomes" id="UP001152300">
    <property type="component" value="Unassembled WGS sequence"/>
</dbReference>
<protein>
    <submittedName>
        <fullName evidence="1">Uncharacterized protein</fullName>
    </submittedName>
</protein>
<organism evidence="1 2">
    <name type="scientific">Sclerotinia nivalis</name>
    <dbReference type="NCBI Taxonomy" id="352851"/>
    <lineage>
        <taxon>Eukaryota</taxon>
        <taxon>Fungi</taxon>
        <taxon>Dikarya</taxon>
        <taxon>Ascomycota</taxon>
        <taxon>Pezizomycotina</taxon>
        <taxon>Leotiomycetes</taxon>
        <taxon>Helotiales</taxon>
        <taxon>Sclerotiniaceae</taxon>
        <taxon>Sclerotinia</taxon>
    </lineage>
</organism>
<evidence type="ECO:0000313" key="1">
    <source>
        <dbReference type="EMBL" id="KAJ8064098.1"/>
    </source>
</evidence>